<evidence type="ECO:0000256" key="4">
    <source>
        <dbReference type="ARBA" id="ARBA00022448"/>
    </source>
</evidence>
<name>A0A8H6SI77_9AGAR</name>
<evidence type="ECO:0000256" key="12">
    <source>
        <dbReference type="SAM" id="Phobius"/>
    </source>
</evidence>
<dbReference type="RefSeq" id="XP_037218796.1">
    <property type="nucleotide sequence ID" value="XM_037365554.1"/>
</dbReference>
<feature type="domain" description="Gal80p-like C-terminal" evidence="15">
    <location>
        <begin position="151"/>
        <end position="283"/>
    </location>
</feature>
<evidence type="ECO:0000256" key="9">
    <source>
        <dbReference type="ARBA" id="ARBA00023136"/>
    </source>
</evidence>
<feature type="transmembrane region" description="Helical" evidence="12">
    <location>
        <begin position="944"/>
        <end position="968"/>
    </location>
</feature>
<dbReference type="Gene3D" id="3.40.50.720">
    <property type="entry name" value="NAD(P)-binding Rossmann-like Domain"/>
    <property type="match status" value="1"/>
</dbReference>
<feature type="compositionally biased region" description="Low complexity" evidence="11">
    <location>
        <begin position="1252"/>
        <end position="1263"/>
    </location>
</feature>
<evidence type="ECO:0000256" key="8">
    <source>
        <dbReference type="ARBA" id="ARBA00022989"/>
    </source>
</evidence>
<feature type="transmembrane region" description="Helical" evidence="12">
    <location>
        <begin position="1118"/>
        <end position="1139"/>
    </location>
</feature>
<keyword evidence="17" id="KW-1185">Reference proteome</keyword>
<feature type="transmembrane region" description="Helical" evidence="12">
    <location>
        <begin position="702"/>
        <end position="725"/>
    </location>
</feature>
<feature type="domain" description="Gfo/Idh/MocA-like oxidoreductase N-terminal" evidence="13">
    <location>
        <begin position="32"/>
        <end position="135"/>
    </location>
</feature>
<dbReference type="Gene3D" id="3.30.360.10">
    <property type="entry name" value="Dihydrodipicolinate Reductase, domain 2"/>
    <property type="match status" value="1"/>
</dbReference>
<feature type="transmembrane region" description="Helical" evidence="12">
    <location>
        <begin position="905"/>
        <end position="924"/>
    </location>
</feature>
<evidence type="ECO:0000256" key="1">
    <source>
        <dbReference type="ARBA" id="ARBA00004477"/>
    </source>
</evidence>
<keyword evidence="9 12" id="KW-0472">Membrane</keyword>
<dbReference type="GO" id="GO:0051082">
    <property type="term" value="F:unfolded protein binding"/>
    <property type="evidence" value="ECO:0007669"/>
    <property type="project" value="TreeGrafter"/>
</dbReference>
<evidence type="ECO:0000313" key="16">
    <source>
        <dbReference type="EMBL" id="KAF7299408.1"/>
    </source>
</evidence>
<feature type="transmembrane region" description="Helical" evidence="12">
    <location>
        <begin position="1008"/>
        <end position="1035"/>
    </location>
</feature>
<keyword evidence="4" id="KW-0813">Transport</keyword>
<dbReference type="GeneID" id="59348070"/>
<sequence>MTLPHGVGFVGLSASGWASTALAPAIFGPALSSTYRLVAVSTSSEASAARSAAKHSTETNAVHAYSGETTAIARDPQVDLVAVSVKAPYHHPALLPVIAAKKKFFVEWPAGKNLTETKELARLAKEQGLKNMVGFQGRFSPTIIKASGRWNQIVHSGTIGKVLSTSIIALAPREMGFWGPSIKEGSVTMLDIGVGHQLDALTHILGDFANVSATTAIAYSTSTTISSARKTAVTADDHVALSGILKSGAVASVIWRGGYPSTPGRLQFVWIIDGEEGSLRVESESVGGAFLNVQDPKLLLNGQEVQLESGGLGEYVTAAWSNFAESDTAVERTYATMEDAVRIKTLLVAIDKNSGILKDDPFLLHNSMRASEWGEKQENEYVTVTSYTNTTDPSLSVSSTNIHWNGPQMLVNPLNNGIQPHVPHWIIVLLCLLMVVIILVTVIKAARTGGHLITHPKSYTHRKRRRVASMFKDLRSIWPRAPSDTVLAHSGQYAYPKEKNYNQRYHDASPVPDMDAALSHLTQSNTLKNQRRVVAAVAQGLRQNNYDEEYCGRAKSNDATLPPMLRPPGARCEAAAVRSVFALGPYYKHQTKCSSLSQLLMGAYDLVVGVLLLGLFFNTYLYGICTYQFATYVHSSEAVSYSLWIRAVYVAWDTCVTNFANPTSLEYVRWTVPFTVIATSLTAVTTQIFLGHRVWLLTDNRVLFVLIGTLSMLAFVFGCIAGIMIGTVKEVTKLAPLVPYVTAWLALQTSTNLVITCKTVLVPNNQLTDVVFLTNALRHSRTGFRTTDTIINRLIAGALRTGLFASMLALANLFSFLLHRNTNLYAMFAYPMGRVYTNTLLNTLNCRATMKVNDMIVDSDVISPSFRVLPLLKSANINPSVFLALSATHRPERPRRLAYPMGIKFGSFNSICETAALVICPLVGTDQGIEPSCYSRNVDVGGTLIFQPSTCVVHIAAIIMTIIMILHVRSKYTAVGRKEIVTFFWMYTVAELLAIFLDSGIIPTSNAVYTWFAAIYTGLVAATYACLLINGFVGFQFAEDGTPLSLWGLRISCLVVFAVSFFVAAATFKKFAGFDYTKPIGLWIIYILWPLLCTVIYIVSQLLLVFRTLDDRWPIGDIVFGTAFFAAAQVLLFGFSITICNAIKHYIDGLFFFTLCMLLSVMMVYKYWDSITREDLEFSVGSKATVWEIKDPLLAGGGPEPYGSGPGGSFPGTNHYNYSEEDTASNFNGGAPASLVGGVSGGQLYGQGGSGYPYPQRGRGYPPNSERGY</sequence>
<comment type="subcellular location">
    <subcellularLocation>
        <location evidence="1">Endoplasmic reticulum membrane</location>
        <topology evidence="1">Multi-pass membrane protein</topology>
    </subcellularLocation>
</comment>
<protein>
    <recommendedName>
        <fullName evidence="3">Chitin synthase export chaperone</fullName>
    </recommendedName>
</protein>
<evidence type="ECO:0000259" key="14">
    <source>
        <dbReference type="Pfam" id="PF20152"/>
    </source>
</evidence>
<feature type="transmembrane region" description="Helical" evidence="12">
    <location>
        <begin position="980"/>
        <end position="1002"/>
    </location>
</feature>
<dbReference type="GO" id="GO:0000166">
    <property type="term" value="F:nucleotide binding"/>
    <property type="evidence" value="ECO:0007669"/>
    <property type="project" value="InterPro"/>
</dbReference>
<feature type="transmembrane region" description="Helical" evidence="12">
    <location>
        <begin position="1080"/>
        <end position="1106"/>
    </location>
</feature>
<comment type="caution">
    <text evidence="16">The sequence shown here is derived from an EMBL/GenBank/DDBJ whole genome shotgun (WGS) entry which is preliminary data.</text>
</comment>
<feature type="region of interest" description="Disordered" evidence="11">
    <location>
        <begin position="1247"/>
        <end position="1269"/>
    </location>
</feature>
<evidence type="ECO:0000256" key="5">
    <source>
        <dbReference type="ARBA" id="ARBA00022692"/>
    </source>
</evidence>
<feature type="transmembrane region" description="Helical" evidence="12">
    <location>
        <begin position="670"/>
        <end position="690"/>
    </location>
</feature>
<dbReference type="InterPro" id="IPR045339">
    <property type="entry name" value="DUF6534"/>
</dbReference>
<dbReference type="Proteomes" id="UP000636479">
    <property type="component" value="Unassembled WGS sequence"/>
</dbReference>
<dbReference type="GO" id="GO:0006457">
    <property type="term" value="P:protein folding"/>
    <property type="evidence" value="ECO:0007669"/>
    <property type="project" value="TreeGrafter"/>
</dbReference>
<evidence type="ECO:0000256" key="2">
    <source>
        <dbReference type="ARBA" id="ARBA00009274"/>
    </source>
</evidence>
<feature type="domain" description="DUF6534" evidence="14">
    <location>
        <begin position="772"/>
        <end position="848"/>
    </location>
</feature>
<comment type="similarity">
    <text evidence="2">Belongs to the CHS7 family.</text>
</comment>
<keyword evidence="6" id="KW-0256">Endoplasmic reticulum</keyword>
<dbReference type="Pfam" id="PF12271">
    <property type="entry name" value="Chs7"/>
    <property type="match status" value="1"/>
</dbReference>
<dbReference type="Pfam" id="PF01408">
    <property type="entry name" value="GFO_IDH_MocA"/>
    <property type="match status" value="1"/>
</dbReference>
<evidence type="ECO:0000313" key="17">
    <source>
        <dbReference type="Proteomes" id="UP000636479"/>
    </source>
</evidence>
<evidence type="ECO:0000259" key="15">
    <source>
        <dbReference type="Pfam" id="PF22685"/>
    </source>
</evidence>
<evidence type="ECO:0000256" key="7">
    <source>
        <dbReference type="ARBA" id="ARBA00022927"/>
    </source>
</evidence>
<dbReference type="PANTHER" id="PTHR35329:SF2">
    <property type="entry name" value="CHITIN SYNTHASE EXPORT CHAPERONE"/>
    <property type="match status" value="1"/>
</dbReference>
<dbReference type="EMBL" id="JACAZF010000007">
    <property type="protein sequence ID" value="KAF7299408.1"/>
    <property type="molecule type" value="Genomic_DNA"/>
</dbReference>
<dbReference type="SUPFAM" id="SSF51735">
    <property type="entry name" value="NAD(P)-binding Rossmann-fold domains"/>
    <property type="match status" value="1"/>
</dbReference>
<accession>A0A8H6SI77</accession>
<dbReference type="InterPro" id="IPR022057">
    <property type="entry name" value="Chs7"/>
</dbReference>
<keyword evidence="8 12" id="KW-1133">Transmembrane helix</keyword>
<feature type="transmembrane region" description="Helical" evidence="12">
    <location>
        <begin position="1047"/>
        <end position="1068"/>
    </location>
</feature>
<dbReference type="GO" id="GO:0071555">
    <property type="term" value="P:cell wall organization"/>
    <property type="evidence" value="ECO:0007669"/>
    <property type="project" value="UniProtKB-KW"/>
</dbReference>
<dbReference type="Pfam" id="PF22685">
    <property type="entry name" value="Gal80p_C-like"/>
    <property type="match status" value="1"/>
</dbReference>
<keyword evidence="10" id="KW-0961">Cell wall biogenesis/degradation</keyword>
<dbReference type="OrthoDB" id="2189463at2759"/>
<dbReference type="InterPro" id="IPR000683">
    <property type="entry name" value="Gfo/Idh/MocA-like_OxRdtase_N"/>
</dbReference>
<dbReference type="InterPro" id="IPR055080">
    <property type="entry name" value="Gal80p-like_C"/>
</dbReference>
<dbReference type="GO" id="GO:0005789">
    <property type="term" value="C:endoplasmic reticulum membrane"/>
    <property type="evidence" value="ECO:0007669"/>
    <property type="project" value="UniProtKB-SubCell"/>
</dbReference>
<dbReference type="Pfam" id="PF20152">
    <property type="entry name" value="DUF6534"/>
    <property type="match status" value="1"/>
</dbReference>
<reference evidence="16" key="1">
    <citation type="submission" date="2020-05" db="EMBL/GenBank/DDBJ databases">
        <title>Mycena genomes resolve the evolution of fungal bioluminescence.</title>
        <authorList>
            <person name="Tsai I.J."/>
        </authorList>
    </citation>
    <scope>NUCLEOTIDE SEQUENCE</scope>
    <source>
        <strain evidence="16">171206Taipei</strain>
    </source>
</reference>
<dbReference type="PANTHER" id="PTHR35329">
    <property type="entry name" value="CHITIN SYNTHASE EXPORT CHAPERONE"/>
    <property type="match status" value="1"/>
</dbReference>
<dbReference type="InterPro" id="IPR036291">
    <property type="entry name" value="NAD(P)-bd_dom_sf"/>
</dbReference>
<proteinExistence type="inferred from homology"/>
<keyword evidence="5 12" id="KW-0812">Transmembrane</keyword>
<organism evidence="16 17">
    <name type="scientific">Mycena indigotica</name>
    <dbReference type="NCBI Taxonomy" id="2126181"/>
    <lineage>
        <taxon>Eukaryota</taxon>
        <taxon>Fungi</taxon>
        <taxon>Dikarya</taxon>
        <taxon>Basidiomycota</taxon>
        <taxon>Agaricomycotina</taxon>
        <taxon>Agaricomycetes</taxon>
        <taxon>Agaricomycetidae</taxon>
        <taxon>Agaricales</taxon>
        <taxon>Marasmiineae</taxon>
        <taxon>Mycenaceae</taxon>
        <taxon>Mycena</taxon>
    </lineage>
</organism>
<feature type="transmembrane region" description="Helical" evidence="12">
    <location>
        <begin position="599"/>
        <end position="622"/>
    </location>
</feature>
<evidence type="ECO:0000256" key="10">
    <source>
        <dbReference type="ARBA" id="ARBA00023316"/>
    </source>
</evidence>
<keyword evidence="7" id="KW-0653">Protein transport</keyword>
<dbReference type="SUPFAM" id="SSF55347">
    <property type="entry name" value="Glyceraldehyde-3-phosphate dehydrogenase-like, C-terminal domain"/>
    <property type="match status" value="1"/>
</dbReference>
<dbReference type="GO" id="GO:0015031">
    <property type="term" value="P:protein transport"/>
    <property type="evidence" value="ECO:0007669"/>
    <property type="project" value="UniProtKB-KW"/>
</dbReference>
<evidence type="ECO:0000256" key="3">
    <source>
        <dbReference type="ARBA" id="ARBA00018354"/>
    </source>
</evidence>
<evidence type="ECO:0000256" key="11">
    <source>
        <dbReference type="SAM" id="MobiDB-lite"/>
    </source>
</evidence>
<evidence type="ECO:0000256" key="6">
    <source>
        <dbReference type="ARBA" id="ARBA00022824"/>
    </source>
</evidence>
<feature type="transmembrane region" description="Helical" evidence="12">
    <location>
        <begin position="422"/>
        <end position="443"/>
    </location>
</feature>
<dbReference type="AlphaFoldDB" id="A0A8H6SI77"/>
<gene>
    <name evidence="16" type="ORF">MIND_00890600</name>
</gene>
<feature type="transmembrane region" description="Helical" evidence="12">
    <location>
        <begin position="794"/>
        <end position="818"/>
    </location>
</feature>
<feature type="transmembrane region" description="Helical" evidence="12">
    <location>
        <begin position="1145"/>
        <end position="1165"/>
    </location>
</feature>
<evidence type="ECO:0000259" key="13">
    <source>
        <dbReference type="Pfam" id="PF01408"/>
    </source>
</evidence>